<keyword evidence="5 7" id="KW-0175">Coiled coil</keyword>
<organism evidence="11 12">
    <name type="scientific">Henosepilachna vigintioctopunctata</name>
    <dbReference type="NCBI Taxonomy" id="420089"/>
    <lineage>
        <taxon>Eukaryota</taxon>
        <taxon>Metazoa</taxon>
        <taxon>Ecdysozoa</taxon>
        <taxon>Arthropoda</taxon>
        <taxon>Hexapoda</taxon>
        <taxon>Insecta</taxon>
        <taxon>Pterygota</taxon>
        <taxon>Neoptera</taxon>
        <taxon>Endopterygota</taxon>
        <taxon>Coleoptera</taxon>
        <taxon>Polyphaga</taxon>
        <taxon>Cucujiformia</taxon>
        <taxon>Coccinelloidea</taxon>
        <taxon>Coccinellidae</taxon>
        <taxon>Epilachninae</taxon>
        <taxon>Epilachnini</taxon>
        <taxon>Henosepilachna</taxon>
    </lineage>
</organism>
<feature type="region of interest" description="Disordered" evidence="8">
    <location>
        <begin position="763"/>
        <end position="872"/>
    </location>
</feature>
<keyword evidence="12" id="KW-1185">Reference proteome</keyword>
<feature type="compositionally biased region" description="Basic and acidic residues" evidence="8">
    <location>
        <begin position="842"/>
        <end position="858"/>
    </location>
</feature>
<feature type="region of interest" description="Disordered" evidence="8">
    <location>
        <begin position="674"/>
        <end position="721"/>
    </location>
</feature>
<dbReference type="Pfam" id="PF05833">
    <property type="entry name" value="NFACT_N"/>
    <property type="match status" value="1"/>
</dbReference>
<evidence type="ECO:0000313" key="12">
    <source>
        <dbReference type="Proteomes" id="UP001431783"/>
    </source>
</evidence>
<feature type="coiled-coil region" evidence="7">
    <location>
        <begin position="301"/>
        <end position="338"/>
    </location>
</feature>
<feature type="compositionally biased region" description="Basic and acidic residues" evidence="8">
    <location>
        <begin position="679"/>
        <end position="695"/>
    </location>
</feature>
<evidence type="ECO:0000256" key="5">
    <source>
        <dbReference type="ARBA" id="ARBA00023054"/>
    </source>
</evidence>
<dbReference type="InterPro" id="IPR008532">
    <property type="entry name" value="NFACT_RNA-bd"/>
</dbReference>
<dbReference type="AlphaFoldDB" id="A0AAW1ULG6"/>
<dbReference type="GO" id="GO:1990112">
    <property type="term" value="C:RQC complex"/>
    <property type="evidence" value="ECO:0007669"/>
    <property type="project" value="TreeGrafter"/>
</dbReference>
<reference evidence="11 12" key="1">
    <citation type="submission" date="2023-03" db="EMBL/GenBank/DDBJ databases">
        <title>Genome insight into feeding habits of ladybird beetles.</title>
        <authorList>
            <person name="Li H.-S."/>
            <person name="Huang Y.-H."/>
            <person name="Pang H."/>
        </authorList>
    </citation>
    <scope>NUCLEOTIDE SEQUENCE [LARGE SCALE GENOMIC DNA]</scope>
    <source>
        <strain evidence="11">SYSU_2023b</strain>
        <tissue evidence="11">Whole body</tissue>
    </source>
</reference>
<dbReference type="InterPro" id="IPR051608">
    <property type="entry name" value="RQC_Subunit_NEMF"/>
</dbReference>
<comment type="caution">
    <text evidence="11">The sequence shown here is derived from an EMBL/GenBank/DDBJ whole genome shotgun (WGS) entry which is preliminary data.</text>
</comment>
<feature type="compositionally biased region" description="Basic and acidic residues" evidence="8">
    <location>
        <begin position="771"/>
        <end position="793"/>
    </location>
</feature>
<dbReference type="GO" id="GO:0005737">
    <property type="term" value="C:cytoplasm"/>
    <property type="evidence" value="ECO:0007669"/>
    <property type="project" value="UniProtKB-SubCell"/>
</dbReference>
<dbReference type="NCBIfam" id="NF041120">
    <property type="entry name" value="RqcH_arch"/>
    <property type="match status" value="1"/>
</dbReference>
<sequence>MKTRFNTFDIVCVVAELQRYIGMRVNNIYDIDNKTYLIKLQRTEEKAMILLESGIRIHSTAFEWPKNVAPSGFSMKMRKHLKNKRLESLKQLGTDRIIDLQFGTGEAAYHLILELYDRGNVILTDYELKTLYILRPHTEGDKIKFGIRELYPQNRARESSQISREELIAILEKAKVGDQLKKVLVSQLEYGPAVLEHVMLGKGFNNSSKIGKTFNIESDIERLMEALVDAENIFVEARLGKCKGYIIQKKEERSNTQENIEKEEFLSNQEFHPLLFKQHEAHPFKEFESFNEAVDIFFSSVESQKIELKGIQQEKEAMKKLDNVKKDHKQRLVALENTQKLDKQKAELITRNQEMVEKAIMAVQSALASQLPWTDIKDWVKNASENGNPTAKIIKDLKLETNHISLYLTDPYENEDCSKSDNDDDEDGDVIPPMTVDVDLALSAFANATRYYDQKRHAAKKKQKTLESQIKAFKSAEKKTKQTLKEVQVLTNIHKARKVFWFEKFFWFISSENFLVIAGRDQQQNELIVKRYLKPTDVYVHADIHGASSIVIKNPSGQPIPPKTLNEAGTMAICYSVAWEAKVVTNAYWVWGEQVSKTAPTGEYLTTGSFMVRGKKNFLPPTHLILGLGFLFKLEDGCVANHKGERKVVVGIDDDVSIADSDQTKDDDVELEIMDESDEKNHKSDEHDISDKNDQENVSNENKIESDSSESEGENSKFPDTQLKIQHMDGTKINILMESVIPNTKSEESENIYFLGDNKPVILKNNQRNRKPSESTNKKTIEEKDKLTNKESNNKQQVKRGQKSKLKKIKEKYKDQDEEERQMRMEILQSSGLAKVSKKDKKNKEMHKNNNRKHEPKTFRPPQVQKGIDDDGGDEEVVVQADIDVIDTLTGIPNSEDDLIFAVPVIAPYNVLSTYKFKVKLTPGIGKKGKAAKTAVAMFMKDRTITQREKDLLKAVKDDQLARNFPGKVKLSAPRLQVNKK</sequence>
<proteinExistence type="inferred from homology"/>
<evidence type="ECO:0000256" key="3">
    <source>
        <dbReference type="ARBA" id="ARBA00008318"/>
    </source>
</evidence>
<comment type="subcellular location">
    <subcellularLocation>
        <location evidence="2">Cytoplasm</location>
    </subcellularLocation>
    <subcellularLocation>
        <location evidence="1">Nucleus</location>
    </subcellularLocation>
</comment>
<dbReference type="Gene3D" id="2.30.310.10">
    <property type="entry name" value="ibrinogen binding protein from staphylococcus aureus domain"/>
    <property type="match status" value="1"/>
</dbReference>
<dbReference type="EMBL" id="JARQZJ010000065">
    <property type="protein sequence ID" value="KAK9880606.1"/>
    <property type="molecule type" value="Genomic_DNA"/>
</dbReference>
<dbReference type="PANTHER" id="PTHR15239">
    <property type="entry name" value="NUCLEAR EXPORT MEDIATOR FACTOR NEMF"/>
    <property type="match status" value="1"/>
</dbReference>
<evidence type="ECO:0000256" key="2">
    <source>
        <dbReference type="ARBA" id="ARBA00004496"/>
    </source>
</evidence>
<dbReference type="GO" id="GO:0000049">
    <property type="term" value="F:tRNA binding"/>
    <property type="evidence" value="ECO:0007669"/>
    <property type="project" value="TreeGrafter"/>
</dbReference>
<feature type="domain" description="NFACT protein C-terminal" evidence="10">
    <location>
        <begin position="881"/>
        <end position="971"/>
    </location>
</feature>
<feature type="compositionally biased region" description="Basic residues" evidence="8">
    <location>
        <begin position="797"/>
        <end position="811"/>
    </location>
</feature>
<dbReference type="GO" id="GO:0043023">
    <property type="term" value="F:ribosomal large subunit binding"/>
    <property type="evidence" value="ECO:0007669"/>
    <property type="project" value="TreeGrafter"/>
</dbReference>
<dbReference type="GO" id="GO:0072344">
    <property type="term" value="P:rescue of stalled ribosome"/>
    <property type="evidence" value="ECO:0007669"/>
    <property type="project" value="TreeGrafter"/>
</dbReference>
<dbReference type="Proteomes" id="UP001431783">
    <property type="component" value="Unassembled WGS sequence"/>
</dbReference>
<evidence type="ECO:0008006" key="13">
    <source>
        <dbReference type="Google" id="ProtNLM"/>
    </source>
</evidence>
<dbReference type="Pfam" id="PF05670">
    <property type="entry name" value="NFACT-R_1"/>
    <property type="match status" value="1"/>
</dbReference>
<dbReference type="InterPro" id="IPR021846">
    <property type="entry name" value="NFACT-C"/>
</dbReference>
<dbReference type="Pfam" id="PF11923">
    <property type="entry name" value="NFACT-C"/>
    <property type="match status" value="1"/>
</dbReference>
<evidence type="ECO:0000256" key="6">
    <source>
        <dbReference type="ARBA" id="ARBA00023242"/>
    </source>
</evidence>
<protein>
    <recommendedName>
        <fullName evidence="13">Nuclear export mediator factor NEMF homolog</fullName>
    </recommendedName>
</protein>
<accession>A0AAW1ULG6</accession>
<keyword evidence="6" id="KW-0539">Nucleus</keyword>
<evidence type="ECO:0000256" key="1">
    <source>
        <dbReference type="ARBA" id="ARBA00004123"/>
    </source>
</evidence>
<gene>
    <name evidence="11" type="ORF">WA026_011846</name>
</gene>
<evidence type="ECO:0000256" key="7">
    <source>
        <dbReference type="SAM" id="Coils"/>
    </source>
</evidence>
<name>A0AAW1ULG6_9CUCU</name>
<comment type="similarity">
    <text evidence="3">Belongs to the NEMF family.</text>
</comment>
<evidence type="ECO:0000313" key="11">
    <source>
        <dbReference type="EMBL" id="KAK9880606.1"/>
    </source>
</evidence>
<feature type="domain" description="NFACT RNA-binding" evidence="9">
    <location>
        <begin position="504"/>
        <end position="614"/>
    </location>
</feature>
<keyword evidence="4" id="KW-0963">Cytoplasm</keyword>
<evidence type="ECO:0000259" key="10">
    <source>
        <dbReference type="Pfam" id="PF11923"/>
    </source>
</evidence>
<dbReference type="GO" id="GO:0005634">
    <property type="term" value="C:nucleus"/>
    <property type="evidence" value="ECO:0007669"/>
    <property type="project" value="UniProtKB-SubCell"/>
</dbReference>
<dbReference type="FunFam" id="2.30.310.10:FF:000001">
    <property type="entry name" value="Nuclear export mediator factor Nemf"/>
    <property type="match status" value="1"/>
</dbReference>
<dbReference type="PANTHER" id="PTHR15239:SF6">
    <property type="entry name" value="RIBOSOME QUALITY CONTROL COMPLEX SUBUNIT NEMF"/>
    <property type="match status" value="1"/>
</dbReference>
<evidence type="ECO:0000256" key="8">
    <source>
        <dbReference type="SAM" id="MobiDB-lite"/>
    </source>
</evidence>
<evidence type="ECO:0000256" key="4">
    <source>
        <dbReference type="ARBA" id="ARBA00022490"/>
    </source>
</evidence>
<evidence type="ECO:0000259" key="9">
    <source>
        <dbReference type="Pfam" id="PF05670"/>
    </source>
</evidence>
<dbReference type="GO" id="GO:1990116">
    <property type="term" value="P:ribosome-associated ubiquitin-dependent protein catabolic process"/>
    <property type="evidence" value="ECO:0007669"/>
    <property type="project" value="TreeGrafter"/>
</dbReference>